<feature type="domain" description="AAA+ ATPase" evidence="1">
    <location>
        <begin position="30"/>
        <end position="150"/>
    </location>
</feature>
<name>A0A8J3CZ67_9BACT</name>
<dbReference type="Gene3D" id="3.40.50.300">
    <property type="entry name" value="P-loop containing nucleotide triphosphate hydrolases"/>
    <property type="match status" value="1"/>
</dbReference>
<dbReference type="EMBL" id="BMYF01000011">
    <property type="protein sequence ID" value="GHB38696.1"/>
    <property type="molecule type" value="Genomic_DNA"/>
</dbReference>
<dbReference type="InterPro" id="IPR041682">
    <property type="entry name" value="AAA_14"/>
</dbReference>
<accession>A0A8J3CZ67</accession>
<dbReference type="SUPFAM" id="SSF52540">
    <property type="entry name" value="P-loop containing nucleoside triphosphate hydrolases"/>
    <property type="match status" value="1"/>
</dbReference>
<dbReference type="PANTHER" id="PTHR42990">
    <property type="entry name" value="ATPASE"/>
    <property type="match status" value="1"/>
</dbReference>
<evidence type="ECO:0000313" key="3">
    <source>
        <dbReference type="Proteomes" id="UP000642809"/>
    </source>
</evidence>
<dbReference type="InterPro" id="IPR003593">
    <property type="entry name" value="AAA+_ATPase"/>
</dbReference>
<organism evidence="2 3">
    <name type="scientific">Mongoliitalea lutea</name>
    <dbReference type="NCBI Taxonomy" id="849756"/>
    <lineage>
        <taxon>Bacteria</taxon>
        <taxon>Pseudomonadati</taxon>
        <taxon>Bacteroidota</taxon>
        <taxon>Cytophagia</taxon>
        <taxon>Cytophagales</taxon>
        <taxon>Cyclobacteriaceae</taxon>
        <taxon>Mongoliitalea</taxon>
    </lineage>
</organism>
<evidence type="ECO:0000259" key="1">
    <source>
        <dbReference type="SMART" id="SM00382"/>
    </source>
</evidence>
<sequence>MEELLAYQGSLLTFFHSNWYRYLYPEILVDERLVGIKGLRGVGKTTLLLQYLQQLMEAGVKAIYVTAEHPYFYTETLFNLASLWNSYGGKALLIDEVHKYPDWSRELKLIYDGFPAMRVAFTSSSALDLYRGEADLSRRLETQLLHGLSFREYLSLYYQIHTEAIGLQDMLKDPYQVSTALVKKIDKPVLPLFKEYLQKGYFPFAKDLRPERVPQRLIQIINTVLESDLASIQGYSASNVTKVKQLLGVIATSVPFEPNISKIAEKMQLGRQTVNVFIKHLEDAKILNLLYEQVGGISQLQKPGKIYLENTNFLFCLQSNPSVGTIRETFFLNQLRNSGHQVSLSKKADFLVNQVYTFEIGGRSKDQSQIQGVEQAYLALDDIEYGMGNKIPLWVFGFLY</sequence>
<gene>
    <name evidence="2" type="ORF">GCM10008106_19870</name>
</gene>
<keyword evidence="3" id="KW-1185">Reference proteome</keyword>
<dbReference type="Proteomes" id="UP000642809">
    <property type="component" value="Unassembled WGS sequence"/>
</dbReference>
<dbReference type="AlphaFoldDB" id="A0A8J3CZ67"/>
<proteinExistence type="predicted"/>
<dbReference type="SMART" id="SM00382">
    <property type="entry name" value="AAA"/>
    <property type="match status" value="1"/>
</dbReference>
<dbReference type="RefSeq" id="WP_189581582.1">
    <property type="nucleotide sequence ID" value="NZ_BMYF01000011.1"/>
</dbReference>
<reference evidence="2" key="1">
    <citation type="journal article" date="2014" name="Int. J. Syst. Evol. Microbiol.">
        <title>Complete genome sequence of Corynebacterium casei LMG S-19264T (=DSM 44701T), isolated from a smear-ripened cheese.</title>
        <authorList>
            <consortium name="US DOE Joint Genome Institute (JGI-PGF)"/>
            <person name="Walter F."/>
            <person name="Albersmeier A."/>
            <person name="Kalinowski J."/>
            <person name="Ruckert C."/>
        </authorList>
    </citation>
    <scope>NUCLEOTIDE SEQUENCE</scope>
    <source>
        <strain evidence="2">KCTC 23224</strain>
    </source>
</reference>
<dbReference type="Pfam" id="PF13173">
    <property type="entry name" value="AAA_14"/>
    <property type="match status" value="1"/>
</dbReference>
<protein>
    <submittedName>
        <fullName evidence="2">ATPase AAA</fullName>
    </submittedName>
</protein>
<dbReference type="InterPro" id="IPR027417">
    <property type="entry name" value="P-loop_NTPase"/>
</dbReference>
<evidence type="ECO:0000313" key="2">
    <source>
        <dbReference type="EMBL" id="GHB38696.1"/>
    </source>
</evidence>
<reference evidence="2" key="2">
    <citation type="submission" date="2020-09" db="EMBL/GenBank/DDBJ databases">
        <authorList>
            <person name="Sun Q."/>
            <person name="Kim S."/>
        </authorList>
    </citation>
    <scope>NUCLEOTIDE SEQUENCE</scope>
    <source>
        <strain evidence="2">KCTC 23224</strain>
    </source>
</reference>
<dbReference type="PANTHER" id="PTHR42990:SF1">
    <property type="entry name" value="AAA+ ATPASE DOMAIN-CONTAINING PROTEIN"/>
    <property type="match status" value="1"/>
</dbReference>
<comment type="caution">
    <text evidence="2">The sequence shown here is derived from an EMBL/GenBank/DDBJ whole genome shotgun (WGS) entry which is preliminary data.</text>
</comment>